<organism evidence="4 5">
    <name type="scientific">Porites evermanni</name>
    <dbReference type="NCBI Taxonomy" id="104178"/>
    <lineage>
        <taxon>Eukaryota</taxon>
        <taxon>Metazoa</taxon>
        <taxon>Cnidaria</taxon>
        <taxon>Anthozoa</taxon>
        <taxon>Hexacorallia</taxon>
        <taxon>Scleractinia</taxon>
        <taxon>Fungiina</taxon>
        <taxon>Poritidae</taxon>
        <taxon>Porites</taxon>
    </lineage>
</organism>
<accession>A0ABN8RVQ2</accession>
<dbReference type="SUPFAM" id="SSF103111">
    <property type="entry name" value="Activator of Hsp90 ATPase, Aha1"/>
    <property type="match status" value="1"/>
</dbReference>
<evidence type="ECO:0000256" key="2">
    <source>
        <dbReference type="SAM" id="MobiDB-lite"/>
    </source>
</evidence>
<dbReference type="Gene3D" id="3.15.10.20">
    <property type="entry name" value="Activator of Hsp90 ATPase Aha1, N-terminal domain"/>
    <property type="match status" value="1"/>
</dbReference>
<reference evidence="4 5" key="1">
    <citation type="submission" date="2022-05" db="EMBL/GenBank/DDBJ databases">
        <authorList>
            <consortium name="Genoscope - CEA"/>
            <person name="William W."/>
        </authorList>
    </citation>
    <scope>NUCLEOTIDE SEQUENCE [LARGE SCALE GENOMIC DNA]</scope>
</reference>
<gene>
    <name evidence="4" type="ORF">PEVE_00013716</name>
</gene>
<evidence type="ECO:0000313" key="5">
    <source>
        <dbReference type="Proteomes" id="UP001159427"/>
    </source>
</evidence>
<evidence type="ECO:0000259" key="3">
    <source>
        <dbReference type="SMART" id="SM01000"/>
    </source>
</evidence>
<protein>
    <recommendedName>
        <fullName evidence="3">Activator of Hsp90 ATPase AHSA1-like N-terminal domain-containing protein</fullName>
    </recommendedName>
</protein>
<dbReference type="InterPro" id="IPR013538">
    <property type="entry name" value="ASHA1/2-like_C"/>
</dbReference>
<evidence type="ECO:0000313" key="4">
    <source>
        <dbReference type="EMBL" id="CAH3181548.1"/>
    </source>
</evidence>
<dbReference type="Gene3D" id="3.30.530.20">
    <property type="match status" value="1"/>
</dbReference>
<dbReference type="SMART" id="SM01000">
    <property type="entry name" value="Aha1_N"/>
    <property type="match status" value="1"/>
</dbReference>
<dbReference type="InterPro" id="IPR036338">
    <property type="entry name" value="Aha1"/>
</dbReference>
<feature type="domain" description="Activator of Hsp90 ATPase AHSA1-like N-terminal" evidence="3">
    <location>
        <begin position="29"/>
        <end position="163"/>
    </location>
</feature>
<keyword evidence="5" id="KW-1185">Reference proteome</keyword>
<dbReference type="InterPro" id="IPR015310">
    <property type="entry name" value="AHSA1-like_N"/>
</dbReference>
<dbReference type="EMBL" id="CALNXI010002014">
    <property type="protein sequence ID" value="CAH3181548.1"/>
    <property type="molecule type" value="Genomic_DNA"/>
</dbReference>
<dbReference type="Pfam" id="PF09229">
    <property type="entry name" value="Aha1_N"/>
    <property type="match status" value="1"/>
</dbReference>
<feature type="region of interest" description="Disordered" evidence="2">
    <location>
        <begin position="190"/>
        <end position="210"/>
    </location>
</feature>
<dbReference type="PANTHER" id="PTHR13009:SF22">
    <property type="entry name" value="LD43819P"/>
    <property type="match status" value="1"/>
</dbReference>
<dbReference type="PANTHER" id="PTHR13009">
    <property type="entry name" value="HEAT SHOCK PROTEIN 90 HSP90 CO-CHAPERONE AHA-1"/>
    <property type="match status" value="1"/>
</dbReference>
<dbReference type="Pfam" id="PF08327">
    <property type="entry name" value="AHSA1"/>
    <property type="match status" value="1"/>
</dbReference>
<dbReference type="CDD" id="cd08892">
    <property type="entry name" value="SRPBCC_Aha1"/>
    <property type="match status" value="1"/>
</dbReference>
<name>A0ABN8RVQ2_9CNID</name>
<dbReference type="SUPFAM" id="SSF55961">
    <property type="entry name" value="Bet v1-like"/>
    <property type="match status" value="1"/>
</dbReference>
<dbReference type="InterPro" id="IPR023393">
    <property type="entry name" value="START-like_dom_sf"/>
</dbReference>
<comment type="caution">
    <text evidence="4">The sequence shown here is derived from an EMBL/GenBank/DDBJ whole genome shotgun (WGS) entry which is preliminary data.</text>
</comment>
<comment type="similarity">
    <text evidence="1">Belongs to the AHA1 family.</text>
</comment>
<sequence>MAKWGEGDPRWIVEERADAKNVNNWHWTEKNATPWSKERIKTLLKDLEIETDEGKVKVTDVSNIDGEAYANNRKAKLIFFYEWVIRLEWKGTVTESDKVWKGKIEIPNLSEEHDADEVDVLVTADKSSDESHKLKEIVRTVGRKLIREKLAQYIKELRQEFSQGMILPSKGSPNPQRSANAENKEAFNAGVNNSAGSAKNDKNKSNTTEKVGCPISTKNLTMKEEFLTTAEDLYAALTEQEKLEAFTRSSVKVDASRGGTFVLFNGNVTGKFQELVSKHANKFDLPKALLSSIYLELGHHSTATITLEQQDDRTQLTLTQTGIPEEDFERTKQGWKQYYWENMKQTFWWGMKYF</sequence>
<proteinExistence type="inferred from homology"/>
<dbReference type="Proteomes" id="UP001159427">
    <property type="component" value="Unassembled WGS sequence"/>
</dbReference>
<evidence type="ECO:0000256" key="1">
    <source>
        <dbReference type="ARBA" id="ARBA00006817"/>
    </source>
</evidence>